<keyword evidence="6" id="KW-0520">NAD</keyword>
<dbReference type="FunFam" id="3.40.50.720:FF:000304">
    <property type="entry name" value="UDP-glucose 4,6-dehydratase"/>
    <property type="match status" value="1"/>
</dbReference>
<dbReference type="Pfam" id="PF16363">
    <property type="entry name" value="GDP_Man_Dehyd"/>
    <property type="match status" value="1"/>
</dbReference>
<dbReference type="Gene3D" id="3.40.50.720">
    <property type="entry name" value="NAD(P)-binding Rossmann-like Domain"/>
    <property type="match status" value="1"/>
</dbReference>
<comment type="cofactor">
    <cofactor evidence="2 8">
        <name>NAD(+)</name>
        <dbReference type="ChEBI" id="CHEBI:57540"/>
    </cofactor>
</comment>
<feature type="domain" description="NAD(P)-binding" evidence="9">
    <location>
        <begin position="7"/>
        <end position="315"/>
    </location>
</feature>
<dbReference type="PANTHER" id="PTHR43000">
    <property type="entry name" value="DTDP-D-GLUCOSE 4,6-DEHYDRATASE-RELATED"/>
    <property type="match status" value="1"/>
</dbReference>
<dbReference type="InterPro" id="IPR005888">
    <property type="entry name" value="dTDP_Gluc_deHydtase"/>
</dbReference>
<comment type="caution">
    <text evidence="10">The sequence shown here is derived from an EMBL/GenBank/DDBJ whole genome shotgun (WGS) entry which is preliminary data.</text>
</comment>
<dbReference type="SUPFAM" id="SSF51735">
    <property type="entry name" value="NAD(P)-binding Rossmann-fold domains"/>
    <property type="match status" value="1"/>
</dbReference>
<proteinExistence type="inferred from homology"/>
<accession>A0A537LAJ0</accession>
<keyword evidence="7 8" id="KW-0456">Lyase</keyword>
<comment type="similarity">
    <text evidence="3 8">Belongs to the NAD(P)-dependent epimerase/dehydratase family. dTDP-glucose dehydratase subfamily.</text>
</comment>
<dbReference type="InterPro" id="IPR036291">
    <property type="entry name" value="NAD(P)-bd_dom_sf"/>
</dbReference>
<dbReference type="AlphaFoldDB" id="A0A537LAJ0"/>
<evidence type="ECO:0000313" key="11">
    <source>
        <dbReference type="Proteomes" id="UP000319353"/>
    </source>
</evidence>
<dbReference type="Gene3D" id="3.90.25.10">
    <property type="entry name" value="UDP-galactose 4-epimerase, domain 1"/>
    <property type="match status" value="1"/>
</dbReference>
<evidence type="ECO:0000256" key="5">
    <source>
        <dbReference type="ARBA" id="ARBA00016977"/>
    </source>
</evidence>
<evidence type="ECO:0000313" key="10">
    <source>
        <dbReference type="EMBL" id="TMJ05011.1"/>
    </source>
</evidence>
<evidence type="ECO:0000256" key="3">
    <source>
        <dbReference type="ARBA" id="ARBA00008178"/>
    </source>
</evidence>
<dbReference type="PROSITE" id="PS00061">
    <property type="entry name" value="ADH_SHORT"/>
    <property type="match status" value="1"/>
</dbReference>
<protein>
    <recommendedName>
        <fullName evidence="5 8">dTDP-glucose 4,6-dehydratase</fullName>
        <ecNumber evidence="4 8">4.2.1.46</ecNumber>
    </recommendedName>
</protein>
<evidence type="ECO:0000256" key="2">
    <source>
        <dbReference type="ARBA" id="ARBA00001911"/>
    </source>
</evidence>
<evidence type="ECO:0000256" key="6">
    <source>
        <dbReference type="ARBA" id="ARBA00023027"/>
    </source>
</evidence>
<dbReference type="InterPro" id="IPR020904">
    <property type="entry name" value="Sc_DH/Rdtase_CS"/>
</dbReference>
<dbReference type="Proteomes" id="UP000319353">
    <property type="component" value="Unassembled WGS sequence"/>
</dbReference>
<evidence type="ECO:0000256" key="7">
    <source>
        <dbReference type="ARBA" id="ARBA00023239"/>
    </source>
</evidence>
<evidence type="ECO:0000256" key="4">
    <source>
        <dbReference type="ARBA" id="ARBA00011990"/>
    </source>
</evidence>
<sequence>MQNSVVVTGGCGFIGSHFVRLLRAARPDWRVVNLDKLTYAGNLGNLTDIGESGHYRFVHGDIVDADLMNGLVREEQPWGIVNFAAESHVDRSILDPAPFLRTNVFGAQVLLDAVRQGGIKRFVQISTDEVYGDVQTGQPPDEEAALRPSSPYAASKGAADLLALSYHRTYGIPILIARSANNYGPHQFPEKLIPLMIRNALAGEILPVYGDGAQVRDWLHVGDNCTAILQVLEHGRLGAVYNVGADEHRPNIDVVRAICRLVAEETRVDPQAILTRIQSVPDRPGHDRRYVMDSRRIRAELGWTPATRFQDGLRTTIRWYLEHQDWTERVTSGDYRAYYEAVYRRNWGAHGS</sequence>
<dbReference type="EC" id="4.2.1.46" evidence="4 8"/>
<evidence type="ECO:0000256" key="1">
    <source>
        <dbReference type="ARBA" id="ARBA00001539"/>
    </source>
</evidence>
<dbReference type="EMBL" id="VBAL01000035">
    <property type="protein sequence ID" value="TMJ05011.1"/>
    <property type="molecule type" value="Genomic_DNA"/>
</dbReference>
<comment type="catalytic activity">
    <reaction evidence="1 8">
        <text>dTDP-alpha-D-glucose = dTDP-4-dehydro-6-deoxy-alpha-D-glucose + H2O</text>
        <dbReference type="Rhea" id="RHEA:17221"/>
        <dbReference type="ChEBI" id="CHEBI:15377"/>
        <dbReference type="ChEBI" id="CHEBI:57477"/>
        <dbReference type="ChEBI" id="CHEBI:57649"/>
        <dbReference type="EC" id="4.2.1.46"/>
    </reaction>
</comment>
<evidence type="ECO:0000259" key="9">
    <source>
        <dbReference type="Pfam" id="PF16363"/>
    </source>
</evidence>
<evidence type="ECO:0000256" key="8">
    <source>
        <dbReference type="RuleBase" id="RU004473"/>
    </source>
</evidence>
<dbReference type="GO" id="GO:0009225">
    <property type="term" value="P:nucleotide-sugar metabolic process"/>
    <property type="evidence" value="ECO:0007669"/>
    <property type="project" value="InterPro"/>
</dbReference>
<dbReference type="InterPro" id="IPR016040">
    <property type="entry name" value="NAD(P)-bd_dom"/>
</dbReference>
<dbReference type="CDD" id="cd05246">
    <property type="entry name" value="dTDP_GD_SDR_e"/>
    <property type="match status" value="1"/>
</dbReference>
<dbReference type="NCBIfam" id="TIGR01181">
    <property type="entry name" value="dTDP_gluc_dehyt"/>
    <property type="match status" value="1"/>
</dbReference>
<reference evidence="10 11" key="1">
    <citation type="journal article" date="2019" name="Nat. Microbiol.">
        <title>Mediterranean grassland soil C-N compound turnover is dependent on rainfall and depth, and is mediated by genomically divergent microorganisms.</title>
        <authorList>
            <person name="Diamond S."/>
            <person name="Andeer P.F."/>
            <person name="Li Z."/>
            <person name="Crits-Christoph A."/>
            <person name="Burstein D."/>
            <person name="Anantharaman K."/>
            <person name="Lane K.R."/>
            <person name="Thomas B.C."/>
            <person name="Pan C."/>
            <person name="Northen T.R."/>
            <person name="Banfield J.F."/>
        </authorList>
    </citation>
    <scope>NUCLEOTIDE SEQUENCE [LARGE SCALE GENOMIC DNA]</scope>
    <source>
        <strain evidence="10">NP_4</strain>
    </source>
</reference>
<name>A0A537LAJ0_9BACT</name>
<dbReference type="GO" id="GO:0008460">
    <property type="term" value="F:dTDP-glucose 4,6-dehydratase activity"/>
    <property type="evidence" value="ECO:0007669"/>
    <property type="project" value="UniProtKB-EC"/>
</dbReference>
<gene>
    <name evidence="10" type="primary">rfbB</name>
    <name evidence="10" type="ORF">E6H01_03870</name>
</gene>
<organism evidence="10 11">
    <name type="scientific">Candidatus Segetimicrobium genomatis</name>
    <dbReference type="NCBI Taxonomy" id="2569760"/>
    <lineage>
        <taxon>Bacteria</taxon>
        <taxon>Bacillati</taxon>
        <taxon>Candidatus Sysuimicrobiota</taxon>
        <taxon>Candidatus Sysuimicrobiia</taxon>
        <taxon>Candidatus Sysuimicrobiales</taxon>
        <taxon>Candidatus Segetimicrobiaceae</taxon>
        <taxon>Candidatus Segetimicrobium</taxon>
    </lineage>
</organism>